<name>A0A9P5U4P1_9AGAR</name>
<dbReference type="Proteomes" id="UP000772434">
    <property type="component" value="Unassembled WGS sequence"/>
</dbReference>
<accession>A0A9P5U4P1</accession>
<keyword evidence="1" id="KW-0812">Transmembrane</keyword>
<comment type="caution">
    <text evidence="2">The sequence shown here is derived from an EMBL/GenBank/DDBJ whole genome shotgun (WGS) entry which is preliminary data.</text>
</comment>
<evidence type="ECO:0000313" key="3">
    <source>
        <dbReference type="Proteomes" id="UP000772434"/>
    </source>
</evidence>
<evidence type="ECO:0000256" key="1">
    <source>
        <dbReference type="SAM" id="Phobius"/>
    </source>
</evidence>
<sequence>MDENPSIPSSKSNTSTSARGVRFWLVIIACLAVELLSALDLTSISTALPTIVHELKGSNFILAAGAYPAASTMVLPLVGGLVSVFGGDPSCCTPSLQFP</sequence>
<reference evidence="2" key="1">
    <citation type="submission" date="2020-11" db="EMBL/GenBank/DDBJ databases">
        <authorList>
            <consortium name="DOE Joint Genome Institute"/>
            <person name="Ahrendt S."/>
            <person name="Riley R."/>
            <person name="Andreopoulos W."/>
            <person name="Labutti K."/>
            <person name="Pangilinan J."/>
            <person name="Ruiz-Duenas F.J."/>
            <person name="Barrasa J.M."/>
            <person name="Sanchez-Garcia M."/>
            <person name="Camarero S."/>
            <person name="Miyauchi S."/>
            <person name="Serrano A."/>
            <person name="Linde D."/>
            <person name="Babiker R."/>
            <person name="Drula E."/>
            <person name="Ayuso-Fernandez I."/>
            <person name="Pacheco R."/>
            <person name="Padilla G."/>
            <person name="Ferreira P."/>
            <person name="Barriuso J."/>
            <person name="Kellner H."/>
            <person name="Castanera R."/>
            <person name="Alfaro M."/>
            <person name="Ramirez L."/>
            <person name="Pisabarro A.G."/>
            <person name="Kuo A."/>
            <person name="Tritt A."/>
            <person name="Lipzen A."/>
            <person name="He G."/>
            <person name="Yan M."/>
            <person name="Ng V."/>
            <person name="Cullen D."/>
            <person name="Martin F."/>
            <person name="Rosso M.-N."/>
            <person name="Henrissat B."/>
            <person name="Hibbett D."/>
            <person name="Martinez A.T."/>
            <person name="Grigoriev I.V."/>
        </authorList>
    </citation>
    <scope>NUCLEOTIDE SEQUENCE</scope>
    <source>
        <strain evidence="2">AH 40177</strain>
    </source>
</reference>
<evidence type="ECO:0000313" key="2">
    <source>
        <dbReference type="EMBL" id="KAF9064953.1"/>
    </source>
</evidence>
<dbReference type="EMBL" id="JADNRY010000111">
    <property type="protein sequence ID" value="KAF9064953.1"/>
    <property type="molecule type" value="Genomic_DNA"/>
</dbReference>
<feature type="transmembrane region" description="Helical" evidence="1">
    <location>
        <begin position="60"/>
        <end position="85"/>
    </location>
</feature>
<dbReference type="InterPro" id="IPR036259">
    <property type="entry name" value="MFS_trans_sf"/>
</dbReference>
<keyword evidence="3" id="KW-1185">Reference proteome</keyword>
<protein>
    <recommendedName>
        <fullName evidence="4">Major facilitator superfamily (MFS) profile domain-containing protein</fullName>
    </recommendedName>
</protein>
<keyword evidence="1" id="KW-1133">Transmembrane helix</keyword>
<organism evidence="2 3">
    <name type="scientific">Rhodocollybia butyracea</name>
    <dbReference type="NCBI Taxonomy" id="206335"/>
    <lineage>
        <taxon>Eukaryota</taxon>
        <taxon>Fungi</taxon>
        <taxon>Dikarya</taxon>
        <taxon>Basidiomycota</taxon>
        <taxon>Agaricomycotina</taxon>
        <taxon>Agaricomycetes</taxon>
        <taxon>Agaricomycetidae</taxon>
        <taxon>Agaricales</taxon>
        <taxon>Marasmiineae</taxon>
        <taxon>Omphalotaceae</taxon>
        <taxon>Rhodocollybia</taxon>
    </lineage>
</organism>
<proteinExistence type="predicted"/>
<dbReference type="OrthoDB" id="2799400at2759"/>
<dbReference type="SUPFAM" id="SSF103473">
    <property type="entry name" value="MFS general substrate transporter"/>
    <property type="match status" value="1"/>
</dbReference>
<gene>
    <name evidence="2" type="ORF">BDP27DRAFT_1425245</name>
</gene>
<evidence type="ECO:0008006" key="4">
    <source>
        <dbReference type="Google" id="ProtNLM"/>
    </source>
</evidence>
<dbReference type="AlphaFoldDB" id="A0A9P5U4P1"/>
<feature type="transmembrane region" description="Helical" evidence="1">
    <location>
        <begin position="20"/>
        <end position="39"/>
    </location>
</feature>
<keyword evidence="1" id="KW-0472">Membrane</keyword>